<dbReference type="InterPro" id="IPR051312">
    <property type="entry name" value="Diverse_Substr_Oxidored"/>
</dbReference>
<keyword evidence="2" id="KW-0274">FAD</keyword>
<accession>A0ABN2I2L3</accession>
<keyword evidence="1" id="KW-0285">Flavoprotein</keyword>
<dbReference type="InterPro" id="IPR016167">
    <property type="entry name" value="FAD-bd_PCMH_sub1"/>
</dbReference>
<dbReference type="Gene3D" id="3.30.390.50">
    <property type="entry name" value="CO dehydrogenase flavoprotein, C-terminal domain"/>
    <property type="match status" value="1"/>
</dbReference>
<evidence type="ECO:0000313" key="5">
    <source>
        <dbReference type="EMBL" id="GAA1697398.1"/>
    </source>
</evidence>
<keyword evidence="3" id="KW-0560">Oxidoreductase</keyword>
<dbReference type="InterPro" id="IPR002346">
    <property type="entry name" value="Mopterin_DH_FAD-bd"/>
</dbReference>
<name>A0ABN2I2L3_9ACTN</name>
<reference evidence="5 6" key="1">
    <citation type="journal article" date="2019" name="Int. J. Syst. Evol. Microbiol.">
        <title>The Global Catalogue of Microorganisms (GCM) 10K type strain sequencing project: providing services to taxonomists for standard genome sequencing and annotation.</title>
        <authorList>
            <consortium name="The Broad Institute Genomics Platform"/>
            <consortium name="The Broad Institute Genome Sequencing Center for Infectious Disease"/>
            <person name="Wu L."/>
            <person name="Ma J."/>
        </authorList>
    </citation>
    <scope>NUCLEOTIDE SEQUENCE [LARGE SCALE GENOMIC DNA]</scope>
    <source>
        <strain evidence="5 6">JCM 13244</strain>
    </source>
</reference>
<dbReference type="Proteomes" id="UP001499947">
    <property type="component" value="Unassembled WGS sequence"/>
</dbReference>
<dbReference type="InterPro" id="IPR036318">
    <property type="entry name" value="FAD-bd_PCMH-like_sf"/>
</dbReference>
<dbReference type="PANTHER" id="PTHR42659:SF2">
    <property type="entry name" value="XANTHINE DEHYDROGENASE SUBUNIT C-RELATED"/>
    <property type="match status" value="1"/>
</dbReference>
<feature type="domain" description="FAD-binding PCMH-type" evidence="4">
    <location>
        <begin position="1"/>
        <end position="176"/>
    </location>
</feature>
<dbReference type="Gene3D" id="3.30.465.10">
    <property type="match status" value="1"/>
</dbReference>
<sequence length="298" mass="31525">MKAAPFAYVRPSRLSDAIAELAETRGGGKVIAGGQSLAPVLAMRLARPDTLIDINSIEELGVLTRSGSALHIGAVVRQRRVERDPLSGSVPLLRLALPWVGHRELRSRGTVCGSLAHADPAAELPAVACCLDAELTLTGPNGHRRVSAREFFHGAMTTELTPDEILTSVRLPVAAAGEGFGFAEIARRHGDFALAGVAVRVRLPAGRPEATLTAFGVSDRPVTRDVSEQLAAAVTDSGEAPADRLKGPLSAVADELVDTDGDIHASRDYRRRLLLALAGRELSKAYERARDGAEEVAT</sequence>
<evidence type="ECO:0000313" key="6">
    <source>
        <dbReference type="Proteomes" id="UP001499947"/>
    </source>
</evidence>
<dbReference type="SUPFAM" id="SSF55447">
    <property type="entry name" value="CO dehydrogenase flavoprotein C-terminal domain-like"/>
    <property type="match status" value="1"/>
</dbReference>
<evidence type="ECO:0000256" key="1">
    <source>
        <dbReference type="ARBA" id="ARBA00022630"/>
    </source>
</evidence>
<dbReference type="InterPro" id="IPR005107">
    <property type="entry name" value="CO_DH_flav_C"/>
</dbReference>
<gene>
    <name evidence="5" type="ORF">GCM10009680_41960</name>
</gene>
<evidence type="ECO:0000256" key="3">
    <source>
        <dbReference type="ARBA" id="ARBA00023002"/>
    </source>
</evidence>
<organism evidence="5 6">
    <name type="scientific">Streptomyces yatensis</name>
    <dbReference type="NCBI Taxonomy" id="155177"/>
    <lineage>
        <taxon>Bacteria</taxon>
        <taxon>Bacillati</taxon>
        <taxon>Actinomycetota</taxon>
        <taxon>Actinomycetes</taxon>
        <taxon>Kitasatosporales</taxon>
        <taxon>Streptomycetaceae</taxon>
        <taxon>Streptomyces</taxon>
        <taxon>Streptomyces violaceusniger group</taxon>
    </lineage>
</organism>
<dbReference type="PROSITE" id="PS51387">
    <property type="entry name" value="FAD_PCMH"/>
    <property type="match status" value="1"/>
</dbReference>
<dbReference type="RefSeq" id="WP_211121484.1">
    <property type="nucleotide sequence ID" value="NZ_BAAALR010000047.1"/>
</dbReference>
<dbReference type="Pfam" id="PF03450">
    <property type="entry name" value="CO_deh_flav_C"/>
    <property type="match status" value="1"/>
</dbReference>
<dbReference type="SMART" id="SM01092">
    <property type="entry name" value="CO_deh_flav_C"/>
    <property type="match status" value="1"/>
</dbReference>
<evidence type="ECO:0000256" key="2">
    <source>
        <dbReference type="ARBA" id="ARBA00022827"/>
    </source>
</evidence>
<dbReference type="Pfam" id="PF00941">
    <property type="entry name" value="FAD_binding_5"/>
    <property type="match status" value="1"/>
</dbReference>
<dbReference type="SUPFAM" id="SSF56176">
    <property type="entry name" value="FAD-binding/transporter-associated domain-like"/>
    <property type="match status" value="1"/>
</dbReference>
<dbReference type="InterPro" id="IPR016169">
    <property type="entry name" value="FAD-bd_PCMH_sub2"/>
</dbReference>
<evidence type="ECO:0000259" key="4">
    <source>
        <dbReference type="PROSITE" id="PS51387"/>
    </source>
</evidence>
<proteinExistence type="predicted"/>
<dbReference type="Gene3D" id="3.30.43.10">
    <property type="entry name" value="Uridine Diphospho-n-acetylenolpyruvylglucosamine Reductase, domain 2"/>
    <property type="match status" value="1"/>
</dbReference>
<dbReference type="InterPro" id="IPR016166">
    <property type="entry name" value="FAD-bd_PCMH"/>
</dbReference>
<protein>
    <submittedName>
        <fullName evidence="5">Xanthine dehydrogenase family protein subunit M</fullName>
    </submittedName>
</protein>
<keyword evidence="6" id="KW-1185">Reference proteome</keyword>
<dbReference type="EMBL" id="BAAALR010000047">
    <property type="protein sequence ID" value="GAA1697398.1"/>
    <property type="molecule type" value="Genomic_DNA"/>
</dbReference>
<dbReference type="InterPro" id="IPR036683">
    <property type="entry name" value="CO_DH_flav_C_dom_sf"/>
</dbReference>
<comment type="caution">
    <text evidence="5">The sequence shown here is derived from an EMBL/GenBank/DDBJ whole genome shotgun (WGS) entry which is preliminary data.</text>
</comment>
<dbReference type="PANTHER" id="PTHR42659">
    <property type="entry name" value="XANTHINE DEHYDROGENASE SUBUNIT C-RELATED"/>
    <property type="match status" value="1"/>
</dbReference>